<evidence type="ECO:0000313" key="2">
    <source>
        <dbReference type="Proteomes" id="UP000694844"/>
    </source>
</evidence>
<dbReference type="OrthoDB" id="10266334at2759"/>
<dbReference type="GeneID" id="111134076"/>
<accession>A0A8B8EER0</accession>
<dbReference type="Proteomes" id="UP000694844">
    <property type="component" value="Chromosome 5"/>
</dbReference>
<keyword evidence="1" id="KW-0175">Coiled coil</keyword>
<feature type="coiled-coil region" evidence="1">
    <location>
        <begin position="282"/>
        <end position="366"/>
    </location>
</feature>
<dbReference type="AlphaFoldDB" id="A0A8B8EER0"/>
<evidence type="ECO:0000313" key="3">
    <source>
        <dbReference type="RefSeq" id="XP_022338585.1"/>
    </source>
</evidence>
<sequence length="404" mass="47483">MTVGWITLDVGEQALVFNHEGFARIENGPQRMFLWRERYEVLKRSAANQNSYLVVQFTDGRVEHKKGPCVMFTNPLEHFSITIKEMISLDANEALVVYREDESTKEVTRYVQFGPTLVMPLANEWFHSFSWHGTDPHNKTQMIPNAHQFQKLQIIPGNFYYNVDEVRTKDDAPIRIKLMVFYELKEIETMLNATKDPIADILNCVCADVVAFAAKYSYIEFMERSSELNDLANYPQLMERSKKIGYEISKMVYRGYHAHPELQLIHDSSIQTRTRLKLAYEKEEQQQNMTDLKLKNDRDRLQLEQTMEIESLTHRQSMELASVEHRLALKIQEEEKKKDRWMEENMASLEARKEDDKQLLQHYKELHRLGVDLNQYLQSKAKQPKKVVNIAAAERAANFHIHRN</sequence>
<dbReference type="RefSeq" id="XP_022338585.1">
    <property type="nucleotide sequence ID" value="XM_022482877.1"/>
</dbReference>
<name>A0A8B8EER0_CRAVI</name>
<gene>
    <name evidence="3" type="primary">LOC111134076</name>
</gene>
<organism evidence="2 3">
    <name type="scientific">Crassostrea virginica</name>
    <name type="common">Eastern oyster</name>
    <dbReference type="NCBI Taxonomy" id="6565"/>
    <lineage>
        <taxon>Eukaryota</taxon>
        <taxon>Metazoa</taxon>
        <taxon>Spiralia</taxon>
        <taxon>Lophotrochozoa</taxon>
        <taxon>Mollusca</taxon>
        <taxon>Bivalvia</taxon>
        <taxon>Autobranchia</taxon>
        <taxon>Pteriomorphia</taxon>
        <taxon>Ostreida</taxon>
        <taxon>Ostreoidea</taxon>
        <taxon>Ostreidae</taxon>
        <taxon>Crassostrea</taxon>
    </lineage>
</organism>
<reference evidence="3" key="1">
    <citation type="submission" date="2025-08" db="UniProtKB">
        <authorList>
            <consortium name="RefSeq"/>
        </authorList>
    </citation>
    <scope>IDENTIFICATION</scope>
    <source>
        <tissue evidence="3">Whole sample</tissue>
    </source>
</reference>
<evidence type="ECO:0000256" key="1">
    <source>
        <dbReference type="SAM" id="Coils"/>
    </source>
</evidence>
<protein>
    <submittedName>
        <fullName evidence="3">Uncharacterized protein LOC111134076 isoform X2</fullName>
    </submittedName>
</protein>
<keyword evidence="2" id="KW-1185">Reference proteome</keyword>
<proteinExistence type="predicted"/>